<evidence type="ECO:0000256" key="2">
    <source>
        <dbReference type="SAM" id="SignalP"/>
    </source>
</evidence>
<dbReference type="EMBL" id="CAJOBR010009309">
    <property type="protein sequence ID" value="CAF4891234.1"/>
    <property type="molecule type" value="Genomic_DNA"/>
</dbReference>
<organism evidence="4 5">
    <name type="scientific">Rotaria socialis</name>
    <dbReference type="NCBI Taxonomy" id="392032"/>
    <lineage>
        <taxon>Eukaryota</taxon>
        <taxon>Metazoa</taxon>
        <taxon>Spiralia</taxon>
        <taxon>Gnathifera</taxon>
        <taxon>Rotifera</taxon>
        <taxon>Eurotatoria</taxon>
        <taxon>Bdelloidea</taxon>
        <taxon>Philodinida</taxon>
        <taxon>Philodinidae</taxon>
        <taxon>Rotaria</taxon>
    </lineage>
</organism>
<gene>
    <name evidence="3" type="ORF">GRG538_LOCUS5764</name>
    <name evidence="4" type="ORF">QYT958_LOCUS30108</name>
</gene>
<evidence type="ECO:0000313" key="4">
    <source>
        <dbReference type="EMBL" id="CAF4891234.1"/>
    </source>
</evidence>
<dbReference type="Proteomes" id="UP000663872">
    <property type="component" value="Unassembled WGS sequence"/>
</dbReference>
<comment type="caution">
    <text evidence="4">The sequence shown here is derived from an EMBL/GenBank/DDBJ whole genome shotgun (WGS) entry which is preliminary data.</text>
</comment>
<dbReference type="EMBL" id="CAJNYT010000547">
    <property type="protein sequence ID" value="CAF3353717.1"/>
    <property type="molecule type" value="Genomic_DNA"/>
</dbReference>
<feature type="compositionally biased region" description="Polar residues" evidence="1">
    <location>
        <begin position="75"/>
        <end position="85"/>
    </location>
</feature>
<dbReference type="AlphaFoldDB" id="A0A821UL21"/>
<feature type="chain" id="PRO_5044132820" evidence="2">
    <location>
        <begin position="24"/>
        <end position="117"/>
    </location>
</feature>
<evidence type="ECO:0000313" key="3">
    <source>
        <dbReference type="EMBL" id="CAF3353717.1"/>
    </source>
</evidence>
<name>A0A821UL21_9BILA</name>
<dbReference type="Proteomes" id="UP000663848">
    <property type="component" value="Unassembled WGS sequence"/>
</dbReference>
<keyword evidence="2" id="KW-0732">Signal</keyword>
<evidence type="ECO:0000256" key="1">
    <source>
        <dbReference type="SAM" id="MobiDB-lite"/>
    </source>
</evidence>
<dbReference type="PROSITE" id="PS51257">
    <property type="entry name" value="PROKAR_LIPOPROTEIN"/>
    <property type="match status" value="1"/>
</dbReference>
<proteinExistence type="predicted"/>
<feature type="signal peptide" evidence="2">
    <location>
        <begin position="1"/>
        <end position="23"/>
    </location>
</feature>
<feature type="region of interest" description="Disordered" evidence="1">
    <location>
        <begin position="59"/>
        <end position="93"/>
    </location>
</feature>
<protein>
    <submittedName>
        <fullName evidence="4">Uncharacterized protein</fullName>
    </submittedName>
</protein>
<sequence length="117" mass="13515">MKVLIFTVVFIFIILSCVQVGSSENIEPASKLSIKYLLDSPSDAKLLALLRSRRAQLFQSDDDDDNNSNENYNDMSRSIRPSASMQRRFLFPSQNLDRRSRPLYGYGRKSHWDTFFG</sequence>
<evidence type="ECO:0000313" key="5">
    <source>
        <dbReference type="Proteomes" id="UP000663848"/>
    </source>
</evidence>
<accession>A0A821UL21</accession>
<reference evidence="4" key="1">
    <citation type="submission" date="2021-02" db="EMBL/GenBank/DDBJ databases">
        <authorList>
            <person name="Nowell W R."/>
        </authorList>
    </citation>
    <scope>NUCLEOTIDE SEQUENCE</scope>
</reference>